<dbReference type="GO" id="GO:0005200">
    <property type="term" value="F:structural constituent of cytoskeleton"/>
    <property type="evidence" value="ECO:0007669"/>
    <property type="project" value="TreeGrafter"/>
</dbReference>
<dbReference type="Gene3D" id="2.60.40.1260">
    <property type="entry name" value="Lamin Tail domain"/>
    <property type="match status" value="1"/>
</dbReference>
<dbReference type="Gene3D" id="1.20.5.170">
    <property type="match status" value="1"/>
</dbReference>
<evidence type="ECO:0000259" key="5">
    <source>
        <dbReference type="PROSITE" id="PS51842"/>
    </source>
</evidence>
<dbReference type="InterPro" id="IPR039008">
    <property type="entry name" value="IF_rod_dom"/>
</dbReference>
<sequence>CWTPSEHLTAIGKKQSPGALSRLEEKEELQQLNDRLAAYIERVRSLESEKGALLQRATESEEASVRKAQRNRSLYESQLASTRLRLDTALNERSRLQLQNCSKEINKTVNYSFRNAKIEVDLKSALERLEDLEALLLSREAQLATSLSEKRSLEYELADLKAEFEKILSIADHAKTQLQDELLQRCDLENRTQTLLEKLEFQKNLHKQEIEEVKKLHRTRLFDIEVGNQQEYESKVAGVLQQLRDDQDEQIKQYKEDLERTFHTKLENAQMAAAKNSDFASAAQEEVAAVKTRTESLASQVVQYKNRLSILQNKVGELETALDQQRENSCKLLVEKDREIAQFREQMLLQLEEYEDLLGVKLALDMEINTYRQMLEGEEESCGFEGWALSHCPSFRSKKRKLSDTVLTNTSYEVTEYASNIGKIIVENVDTDGKFVKLKNTSKEVNAHFFFLKGID</sequence>
<keyword evidence="7" id="KW-1185">Reference proteome</keyword>
<reference evidence="7" key="2">
    <citation type="journal article" date="2007" name="PLoS Biol.">
        <title>Survey sequencing and comparative analysis of the elephant shark (Callorhinchus milii) genome.</title>
        <authorList>
            <person name="Venkatesh B."/>
            <person name="Kirkness E.F."/>
            <person name="Loh Y.H."/>
            <person name="Halpern A.L."/>
            <person name="Lee A.P."/>
            <person name="Johnson J."/>
            <person name="Dandona N."/>
            <person name="Viswanathan L.D."/>
            <person name="Tay A."/>
            <person name="Venter J.C."/>
            <person name="Strausberg R.L."/>
            <person name="Brenner S."/>
        </authorList>
    </citation>
    <scope>NUCLEOTIDE SEQUENCE [LARGE SCALE GENOMIC DNA]</scope>
</reference>
<dbReference type="InterPro" id="IPR018039">
    <property type="entry name" value="IF_conserved"/>
</dbReference>
<evidence type="ECO:0000256" key="4">
    <source>
        <dbReference type="SAM" id="Coils"/>
    </source>
</evidence>
<feature type="coiled-coil region" evidence="4">
    <location>
        <begin position="22"/>
        <end position="163"/>
    </location>
</feature>
<organism evidence="6 7">
    <name type="scientific">Callorhinchus milii</name>
    <name type="common">Ghost shark</name>
    <dbReference type="NCBI Taxonomy" id="7868"/>
    <lineage>
        <taxon>Eukaryota</taxon>
        <taxon>Metazoa</taxon>
        <taxon>Chordata</taxon>
        <taxon>Craniata</taxon>
        <taxon>Vertebrata</taxon>
        <taxon>Chondrichthyes</taxon>
        <taxon>Holocephali</taxon>
        <taxon>Chimaeriformes</taxon>
        <taxon>Callorhinchidae</taxon>
        <taxon>Callorhinchus</taxon>
    </lineage>
</organism>
<dbReference type="PANTHER" id="PTHR45721:SF16">
    <property type="entry name" value="LAMIN-L(III)"/>
    <property type="match status" value="1"/>
</dbReference>
<keyword evidence="2 4" id="KW-0175">Coiled coil</keyword>
<feature type="domain" description="IF rod" evidence="5">
    <location>
        <begin position="25"/>
        <end position="382"/>
    </location>
</feature>
<evidence type="ECO:0000256" key="3">
    <source>
        <dbReference type="RuleBase" id="RU000685"/>
    </source>
</evidence>
<reference evidence="7" key="3">
    <citation type="journal article" date="2014" name="Nature">
        <title>Elephant shark genome provides unique insights into gnathostome evolution.</title>
        <authorList>
            <consortium name="International Elephant Shark Genome Sequencing Consortium"/>
            <person name="Venkatesh B."/>
            <person name="Lee A.P."/>
            <person name="Ravi V."/>
            <person name="Maurya A.K."/>
            <person name="Lian M.M."/>
            <person name="Swann J.B."/>
            <person name="Ohta Y."/>
            <person name="Flajnik M.F."/>
            <person name="Sutoh Y."/>
            <person name="Kasahara M."/>
            <person name="Hoon S."/>
            <person name="Gangu V."/>
            <person name="Roy S.W."/>
            <person name="Irimia M."/>
            <person name="Korzh V."/>
            <person name="Kondrychyn I."/>
            <person name="Lim Z.W."/>
            <person name="Tay B.H."/>
            <person name="Tohari S."/>
            <person name="Kong K.W."/>
            <person name="Ho S."/>
            <person name="Lorente-Galdos B."/>
            <person name="Quilez J."/>
            <person name="Marques-Bonet T."/>
            <person name="Raney B.J."/>
            <person name="Ingham P.W."/>
            <person name="Tay A."/>
            <person name="Hillier L.W."/>
            <person name="Minx P."/>
            <person name="Boehm T."/>
            <person name="Wilson R.K."/>
            <person name="Brenner S."/>
            <person name="Warren W.C."/>
        </authorList>
    </citation>
    <scope>NUCLEOTIDE SEQUENCE [LARGE SCALE GENOMIC DNA]</scope>
</reference>
<dbReference type="GO" id="GO:0051664">
    <property type="term" value="P:nuclear pore localization"/>
    <property type="evidence" value="ECO:0007669"/>
    <property type="project" value="TreeGrafter"/>
</dbReference>
<dbReference type="GeneTree" id="ENSGT00940000164952"/>
<dbReference type="GO" id="GO:0005882">
    <property type="term" value="C:intermediate filament"/>
    <property type="evidence" value="ECO:0007669"/>
    <property type="project" value="UniProtKB-KW"/>
</dbReference>
<dbReference type="PROSITE" id="PS00226">
    <property type="entry name" value="IF_ROD_1"/>
    <property type="match status" value="1"/>
</dbReference>
<keyword evidence="1 3" id="KW-0403">Intermediate filament</keyword>
<reference evidence="6" key="4">
    <citation type="submission" date="2025-08" db="UniProtKB">
        <authorList>
            <consortium name="Ensembl"/>
        </authorList>
    </citation>
    <scope>IDENTIFICATION</scope>
</reference>
<dbReference type="InterPro" id="IPR036415">
    <property type="entry name" value="Lamin_tail_dom_sf"/>
</dbReference>
<protein>
    <submittedName>
        <fullName evidence="6">Lamin-A-like</fullName>
    </submittedName>
</protein>
<dbReference type="Pfam" id="PF00038">
    <property type="entry name" value="Filament"/>
    <property type="match status" value="1"/>
</dbReference>
<dbReference type="Ensembl" id="ENSCMIT00000007099.1">
    <property type="protein sequence ID" value="ENSCMIP00000006884.1"/>
    <property type="gene ID" value="ENSCMIG00000003843.1"/>
</dbReference>
<dbReference type="SUPFAM" id="SSF64593">
    <property type="entry name" value="Intermediate filament protein, coiled coil region"/>
    <property type="match status" value="2"/>
</dbReference>
<evidence type="ECO:0000313" key="6">
    <source>
        <dbReference type="Ensembl" id="ENSCMIP00000006884.1"/>
    </source>
</evidence>
<evidence type="ECO:0000256" key="1">
    <source>
        <dbReference type="ARBA" id="ARBA00022754"/>
    </source>
</evidence>
<dbReference type="AlphaFoldDB" id="A0A4W3HAL3"/>
<dbReference type="SMART" id="SM01391">
    <property type="entry name" value="Filament"/>
    <property type="match status" value="1"/>
</dbReference>
<reference evidence="6" key="5">
    <citation type="submission" date="2025-09" db="UniProtKB">
        <authorList>
            <consortium name="Ensembl"/>
        </authorList>
    </citation>
    <scope>IDENTIFICATION</scope>
</reference>
<comment type="similarity">
    <text evidence="3">Belongs to the intermediate filament family.</text>
</comment>
<evidence type="ECO:0000313" key="7">
    <source>
        <dbReference type="Proteomes" id="UP000314986"/>
    </source>
</evidence>
<dbReference type="GO" id="GO:0005652">
    <property type="term" value="C:nuclear lamina"/>
    <property type="evidence" value="ECO:0007669"/>
    <property type="project" value="TreeGrafter"/>
</dbReference>
<dbReference type="PANTHER" id="PTHR45721">
    <property type="entry name" value="LAMIN DM0-RELATED"/>
    <property type="match status" value="1"/>
</dbReference>
<gene>
    <name evidence="6" type="primary">LOC103187531</name>
</gene>
<dbReference type="GO" id="GO:0031507">
    <property type="term" value="P:heterochromatin formation"/>
    <property type="evidence" value="ECO:0007669"/>
    <property type="project" value="TreeGrafter"/>
</dbReference>
<evidence type="ECO:0000256" key="2">
    <source>
        <dbReference type="ARBA" id="ARBA00023054"/>
    </source>
</evidence>
<dbReference type="GO" id="GO:0006998">
    <property type="term" value="P:nuclear envelope organization"/>
    <property type="evidence" value="ECO:0007669"/>
    <property type="project" value="TreeGrafter"/>
</dbReference>
<proteinExistence type="inferred from homology"/>
<dbReference type="Proteomes" id="UP000314986">
    <property type="component" value="Unassembled WGS sequence"/>
</dbReference>
<feature type="coiled-coil region" evidence="4">
    <location>
        <begin position="301"/>
        <end position="328"/>
    </location>
</feature>
<dbReference type="GO" id="GO:0090435">
    <property type="term" value="P:protein localization to nuclear envelope"/>
    <property type="evidence" value="ECO:0007669"/>
    <property type="project" value="TreeGrafter"/>
</dbReference>
<accession>A0A4W3HAL3</accession>
<dbReference type="GO" id="GO:0007097">
    <property type="term" value="P:nuclear migration"/>
    <property type="evidence" value="ECO:0007669"/>
    <property type="project" value="TreeGrafter"/>
</dbReference>
<dbReference type="SUPFAM" id="SSF74853">
    <property type="entry name" value="Lamin A/C globular tail domain"/>
    <property type="match status" value="1"/>
</dbReference>
<name>A0A4W3HAL3_CALMI</name>
<dbReference type="Gene3D" id="1.20.5.1160">
    <property type="entry name" value="Vasodilator-stimulated phosphoprotein"/>
    <property type="match status" value="1"/>
</dbReference>
<dbReference type="PROSITE" id="PS51842">
    <property type="entry name" value="IF_ROD_2"/>
    <property type="match status" value="1"/>
</dbReference>
<reference evidence="7" key="1">
    <citation type="journal article" date="2006" name="Science">
        <title>Ancient noncoding elements conserved in the human genome.</title>
        <authorList>
            <person name="Venkatesh B."/>
            <person name="Kirkness E.F."/>
            <person name="Loh Y.H."/>
            <person name="Halpern A.L."/>
            <person name="Lee A.P."/>
            <person name="Johnson J."/>
            <person name="Dandona N."/>
            <person name="Viswanathan L.D."/>
            <person name="Tay A."/>
            <person name="Venter J.C."/>
            <person name="Strausberg R.L."/>
            <person name="Brenner S."/>
        </authorList>
    </citation>
    <scope>NUCLEOTIDE SEQUENCE [LARGE SCALE GENOMIC DNA]</scope>
</reference>